<evidence type="ECO:0000256" key="3">
    <source>
        <dbReference type="ARBA" id="ARBA00022475"/>
    </source>
</evidence>
<dbReference type="PANTHER" id="PTHR33452">
    <property type="entry name" value="OXIDOREDUCTASE CATD-RELATED"/>
    <property type="match status" value="1"/>
</dbReference>
<accession>A0A4R4Z7C9</accession>
<sequence length="103" mass="10350">MDFGPPILRVVLGALLAGHGLQKLFGWFGGHGLAGTASFFDSAGFRPGRRPAPLAGLTETLGGVLLIAGLLTPPASAMVIGVMLAACAVHLSSGLWNTEGGVV</sequence>
<gene>
    <name evidence="7" type="ORF">E1286_09555</name>
</gene>
<evidence type="ECO:0000256" key="2">
    <source>
        <dbReference type="ARBA" id="ARBA00006679"/>
    </source>
</evidence>
<dbReference type="Proteomes" id="UP000295302">
    <property type="component" value="Unassembled WGS sequence"/>
</dbReference>
<dbReference type="InterPro" id="IPR051907">
    <property type="entry name" value="DoxX-like_oxidoreductase"/>
</dbReference>
<keyword evidence="4" id="KW-0812">Transmembrane</keyword>
<reference evidence="7 8" key="1">
    <citation type="submission" date="2019-03" db="EMBL/GenBank/DDBJ databases">
        <title>Draft genome sequences of novel Actinobacteria.</title>
        <authorList>
            <person name="Sahin N."/>
            <person name="Ay H."/>
            <person name="Saygin H."/>
        </authorList>
    </citation>
    <scope>NUCLEOTIDE SEQUENCE [LARGE SCALE GENOMIC DNA]</scope>
    <source>
        <strain evidence="7 8">CH32</strain>
    </source>
</reference>
<dbReference type="AlphaFoldDB" id="A0A4R4Z7C9"/>
<dbReference type="Pfam" id="PF07681">
    <property type="entry name" value="DoxX"/>
    <property type="match status" value="1"/>
</dbReference>
<dbReference type="RefSeq" id="WP_132610806.1">
    <property type="nucleotide sequence ID" value="NZ_SMKQ01000018.1"/>
</dbReference>
<evidence type="ECO:0000256" key="6">
    <source>
        <dbReference type="ARBA" id="ARBA00023136"/>
    </source>
</evidence>
<evidence type="ECO:0000256" key="1">
    <source>
        <dbReference type="ARBA" id="ARBA00004651"/>
    </source>
</evidence>
<evidence type="ECO:0000256" key="4">
    <source>
        <dbReference type="ARBA" id="ARBA00022692"/>
    </source>
</evidence>
<keyword evidence="8" id="KW-1185">Reference proteome</keyword>
<dbReference type="InterPro" id="IPR032808">
    <property type="entry name" value="DoxX"/>
</dbReference>
<dbReference type="GO" id="GO:0005886">
    <property type="term" value="C:plasma membrane"/>
    <property type="evidence" value="ECO:0007669"/>
    <property type="project" value="UniProtKB-SubCell"/>
</dbReference>
<evidence type="ECO:0000313" key="7">
    <source>
        <dbReference type="EMBL" id="TDD52062.1"/>
    </source>
</evidence>
<dbReference type="OrthoDB" id="346004at2"/>
<dbReference type="EMBL" id="SMKQ01000018">
    <property type="protein sequence ID" value="TDD52062.1"/>
    <property type="molecule type" value="Genomic_DNA"/>
</dbReference>
<evidence type="ECO:0000256" key="5">
    <source>
        <dbReference type="ARBA" id="ARBA00022989"/>
    </source>
</evidence>
<proteinExistence type="inferred from homology"/>
<comment type="subcellular location">
    <subcellularLocation>
        <location evidence="1">Cell membrane</location>
        <topology evidence="1">Multi-pass membrane protein</topology>
    </subcellularLocation>
</comment>
<keyword evidence="3" id="KW-1003">Cell membrane</keyword>
<evidence type="ECO:0000313" key="8">
    <source>
        <dbReference type="Proteomes" id="UP000295302"/>
    </source>
</evidence>
<organism evidence="7 8">
    <name type="scientific">Nonomuraea terrae</name>
    <dbReference type="NCBI Taxonomy" id="2530383"/>
    <lineage>
        <taxon>Bacteria</taxon>
        <taxon>Bacillati</taxon>
        <taxon>Actinomycetota</taxon>
        <taxon>Actinomycetes</taxon>
        <taxon>Streptosporangiales</taxon>
        <taxon>Streptosporangiaceae</taxon>
        <taxon>Nonomuraea</taxon>
    </lineage>
</organism>
<comment type="caution">
    <text evidence="7">The sequence shown here is derived from an EMBL/GenBank/DDBJ whole genome shotgun (WGS) entry which is preliminary data.</text>
</comment>
<keyword evidence="6" id="KW-0472">Membrane</keyword>
<dbReference type="PANTHER" id="PTHR33452:SF1">
    <property type="entry name" value="INNER MEMBRANE PROTEIN YPHA-RELATED"/>
    <property type="match status" value="1"/>
</dbReference>
<protein>
    <submittedName>
        <fullName evidence="7">DoxX family protein</fullName>
    </submittedName>
</protein>
<keyword evidence="5" id="KW-1133">Transmembrane helix</keyword>
<comment type="similarity">
    <text evidence="2">Belongs to the DoxX family.</text>
</comment>
<name>A0A4R4Z7C9_9ACTN</name>